<comment type="caution">
    <text evidence="1">The sequence shown here is derived from an EMBL/GenBank/DDBJ whole genome shotgun (WGS) entry which is preliminary data.</text>
</comment>
<reference evidence="1 2" key="1">
    <citation type="submission" date="2024-07" db="EMBL/GenBank/DDBJ databases">
        <title>Enhanced genomic and transcriptomic resources for Trichinella pseudospiralis and T. spiralis underpin the discovery of pronounced molecular differences between stages and species.</title>
        <authorList>
            <person name="Pasi K.K."/>
            <person name="La Rosa G."/>
            <person name="Gomez-Morales M.A."/>
            <person name="Tosini F."/>
            <person name="Sumanam S."/>
            <person name="Young N.D."/>
            <person name="Chang B.C."/>
            <person name="Robin G.B."/>
        </authorList>
    </citation>
    <scope>NUCLEOTIDE SEQUENCE [LARGE SCALE GENOMIC DNA]</scope>
    <source>
        <strain evidence="1">ISS534</strain>
    </source>
</reference>
<dbReference type="EMBL" id="JBEUSY010000538">
    <property type="protein sequence ID" value="KAL1227543.1"/>
    <property type="molecule type" value="Genomic_DNA"/>
</dbReference>
<accession>A0ABR3K4E7</accession>
<evidence type="ECO:0000313" key="1">
    <source>
        <dbReference type="EMBL" id="KAL1227543.1"/>
    </source>
</evidence>
<evidence type="ECO:0000313" key="2">
    <source>
        <dbReference type="Proteomes" id="UP001558632"/>
    </source>
</evidence>
<keyword evidence="2" id="KW-1185">Reference proteome</keyword>
<sequence>MDQVILSAQYATGKLVRDLVMEFPSRDAIELYGGQRCFSCAVVKKHQYVQGKRILQSLLEVANLLVGRKTGGDIPRCNKICSSTKVSQIVNVLRHYSVVRDYELKVSAIFICNSRKYCWL</sequence>
<name>A0ABR3K4E7_TRISP</name>
<proteinExistence type="predicted"/>
<organism evidence="1 2">
    <name type="scientific">Trichinella spiralis</name>
    <name type="common">Trichina worm</name>
    <dbReference type="NCBI Taxonomy" id="6334"/>
    <lineage>
        <taxon>Eukaryota</taxon>
        <taxon>Metazoa</taxon>
        <taxon>Ecdysozoa</taxon>
        <taxon>Nematoda</taxon>
        <taxon>Enoplea</taxon>
        <taxon>Dorylaimia</taxon>
        <taxon>Trichinellida</taxon>
        <taxon>Trichinellidae</taxon>
        <taxon>Trichinella</taxon>
    </lineage>
</organism>
<protein>
    <submittedName>
        <fullName evidence="1">Unconventional myosin-Va</fullName>
    </submittedName>
</protein>
<dbReference type="Proteomes" id="UP001558632">
    <property type="component" value="Unassembled WGS sequence"/>
</dbReference>
<gene>
    <name evidence="1" type="ORF">TSPI_11118</name>
</gene>